<keyword evidence="2" id="KW-1185">Reference proteome</keyword>
<protein>
    <recommendedName>
        <fullName evidence="3">Phage protein</fullName>
    </recommendedName>
</protein>
<evidence type="ECO:0000313" key="1">
    <source>
        <dbReference type="EMBL" id="WFP16165.1"/>
    </source>
</evidence>
<dbReference type="EMBL" id="CP121252">
    <property type="protein sequence ID" value="WFP16165.1"/>
    <property type="molecule type" value="Genomic_DNA"/>
</dbReference>
<gene>
    <name evidence="1" type="ORF">P8192_12320</name>
</gene>
<evidence type="ECO:0008006" key="3">
    <source>
        <dbReference type="Google" id="ProtNLM"/>
    </source>
</evidence>
<proteinExistence type="predicted"/>
<dbReference type="RefSeq" id="WP_278157322.1">
    <property type="nucleotide sequence ID" value="NZ_CP121252.1"/>
</dbReference>
<name>A0ABY8H618_9MICC</name>
<accession>A0ABY8H618</accession>
<sequence length="67" mass="7613">MKFGMRKPSLNKSIAARTTGRATRAVKRALIPGYGKKGMGWLRDPKRAARNAAYQRTTFDVRDLFKK</sequence>
<reference evidence="1 2" key="1">
    <citation type="submission" date="2023-04" db="EMBL/GenBank/DDBJ databases">
        <title>Funneling lignin-derived compounds into biodiesel using alkali-halophilic Citricoccus sp. P2.</title>
        <authorList>
            <person name="Luo C.-B."/>
        </authorList>
    </citation>
    <scope>NUCLEOTIDE SEQUENCE [LARGE SCALE GENOMIC DNA]</scope>
    <source>
        <strain evidence="1 2">P2</strain>
    </source>
</reference>
<evidence type="ECO:0000313" key="2">
    <source>
        <dbReference type="Proteomes" id="UP001219037"/>
    </source>
</evidence>
<dbReference type="Proteomes" id="UP001219037">
    <property type="component" value="Chromosome"/>
</dbReference>
<organism evidence="1 2">
    <name type="scientific">Citricoccus muralis</name>
    <dbReference type="NCBI Taxonomy" id="169134"/>
    <lineage>
        <taxon>Bacteria</taxon>
        <taxon>Bacillati</taxon>
        <taxon>Actinomycetota</taxon>
        <taxon>Actinomycetes</taxon>
        <taxon>Micrococcales</taxon>
        <taxon>Micrococcaceae</taxon>
        <taxon>Citricoccus</taxon>
    </lineage>
</organism>